<gene>
    <name evidence="2" type="ORF">ABJI51_42935</name>
</gene>
<evidence type="ECO:0000256" key="1">
    <source>
        <dbReference type="SAM" id="MobiDB-lite"/>
    </source>
</evidence>
<evidence type="ECO:0000313" key="3">
    <source>
        <dbReference type="Proteomes" id="UP001440984"/>
    </source>
</evidence>
<keyword evidence="3" id="KW-1185">Reference proteome</keyword>
<organism evidence="2 3">
    <name type="scientific">Amycolatopsis melonis</name>
    <dbReference type="NCBI Taxonomy" id="3156488"/>
    <lineage>
        <taxon>Bacteria</taxon>
        <taxon>Bacillati</taxon>
        <taxon>Actinomycetota</taxon>
        <taxon>Actinomycetes</taxon>
        <taxon>Pseudonocardiales</taxon>
        <taxon>Pseudonocardiaceae</taxon>
        <taxon>Amycolatopsis</taxon>
    </lineage>
</organism>
<sequence length="45" mass="4820">MTAAAAVPADDRNPAPAEEPRGLRLVQPPEPVEEELGEHIVLGYN</sequence>
<reference evidence="2 3" key="1">
    <citation type="submission" date="2024-05" db="EMBL/GenBank/DDBJ databases">
        <authorList>
            <person name="Zhao H."/>
            <person name="Xu Y."/>
            <person name="Lin S."/>
            <person name="Spain J.C."/>
            <person name="Zhou N.-Y."/>
        </authorList>
    </citation>
    <scope>NUCLEOTIDE SEQUENCE [LARGE SCALE GENOMIC DNA]</scope>
    <source>
        <strain evidence="2 3">NEAU-NG30</strain>
    </source>
</reference>
<feature type="compositionally biased region" description="Basic and acidic residues" evidence="1">
    <location>
        <begin position="9"/>
        <end position="22"/>
    </location>
</feature>
<name>A0ABV0LU82_9PSEU</name>
<dbReference type="Proteomes" id="UP001440984">
    <property type="component" value="Unassembled WGS sequence"/>
</dbReference>
<comment type="caution">
    <text evidence="2">The sequence shown here is derived from an EMBL/GenBank/DDBJ whole genome shotgun (WGS) entry which is preliminary data.</text>
</comment>
<dbReference type="RefSeq" id="WP_348956967.1">
    <property type="nucleotide sequence ID" value="NZ_JBDZYD010000024.1"/>
</dbReference>
<protein>
    <submittedName>
        <fullName evidence="2">Uncharacterized protein</fullName>
    </submittedName>
</protein>
<proteinExistence type="predicted"/>
<evidence type="ECO:0000313" key="2">
    <source>
        <dbReference type="EMBL" id="MEQ0565876.1"/>
    </source>
</evidence>
<accession>A0ABV0LU82</accession>
<feature type="region of interest" description="Disordered" evidence="1">
    <location>
        <begin position="1"/>
        <end position="32"/>
    </location>
</feature>
<dbReference type="EMBL" id="JBDZYD010000024">
    <property type="protein sequence ID" value="MEQ0565876.1"/>
    <property type="molecule type" value="Genomic_DNA"/>
</dbReference>